<dbReference type="PIRSF" id="PIRSF004486">
    <property type="entry name" value="MraW"/>
    <property type="match status" value="1"/>
</dbReference>
<dbReference type="KEGG" id="uam:UABAM_01809"/>
<dbReference type="EMBL" id="AP019860">
    <property type="protein sequence ID" value="BBM83457.1"/>
    <property type="molecule type" value="Genomic_DNA"/>
</dbReference>
<dbReference type="GO" id="GO:0071424">
    <property type="term" value="F:rRNA (cytosine-N4-)-methyltransferase activity"/>
    <property type="evidence" value="ECO:0007669"/>
    <property type="project" value="UniProtKB-UniRule"/>
</dbReference>
<dbReference type="GO" id="GO:0070475">
    <property type="term" value="P:rRNA base methylation"/>
    <property type="evidence" value="ECO:0007669"/>
    <property type="project" value="UniProtKB-UniRule"/>
</dbReference>
<comment type="subcellular location">
    <subcellularLocation>
        <location evidence="6">Cytoplasm</location>
    </subcellularLocation>
</comment>
<accession>A0A5S9IL08</accession>
<protein>
    <recommendedName>
        <fullName evidence="6">Ribosomal RNA small subunit methyltransferase H</fullName>
        <ecNumber evidence="6">2.1.1.199</ecNumber>
    </recommendedName>
    <alternativeName>
        <fullName evidence="6">16S rRNA m(4)C1402 methyltransferase</fullName>
    </alternativeName>
    <alternativeName>
        <fullName evidence="6">rRNA (cytosine-N(4)-)-methyltransferase RsmH</fullName>
    </alternativeName>
</protein>
<comment type="similarity">
    <text evidence="1 6">Belongs to the methyltransferase superfamily. RsmH family.</text>
</comment>
<feature type="compositionally biased region" description="Basic and acidic residues" evidence="7">
    <location>
        <begin position="260"/>
        <end position="269"/>
    </location>
</feature>
<keyword evidence="2 6" id="KW-0698">rRNA processing</keyword>
<dbReference type="InterPro" id="IPR002903">
    <property type="entry name" value="RsmH"/>
</dbReference>
<evidence type="ECO:0000256" key="6">
    <source>
        <dbReference type="HAMAP-Rule" id="MF_01007"/>
    </source>
</evidence>
<proteinExistence type="inferred from homology"/>
<reference evidence="8 9" key="1">
    <citation type="submission" date="2019-08" db="EMBL/GenBank/DDBJ databases">
        <title>Complete genome sequence of Candidatus Uab amorphum.</title>
        <authorList>
            <person name="Shiratori T."/>
            <person name="Suzuki S."/>
            <person name="Kakizawa Y."/>
            <person name="Ishida K."/>
        </authorList>
    </citation>
    <scope>NUCLEOTIDE SEQUENCE [LARGE SCALE GENOMIC DNA]</scope>
    <source>
        <strain evidence="8 9">SRT547</strain>
    </source>
</reference>
<dbReference type="PANTHER" id="PTHR11265">
    <property type="entry name" value="S-ADENOSYL-METHYLTRANSFERASE MRAW"/>
    <property type="match status" value="1"/>
</dbReference>
<dbReference type="FunFam" id="1.10.150.170:FF:000003">
    <property type="entry name" value="Ribosomal RNA small subunit methyltransferase H"/>
    <property type="match status" value="1"/>
</dbReference>
<dbReference type="SUPFAM" id="SSF81799">
    <property type="entry name" value="Putative methyltransferase TM0872, insert domain"/>
    <property type="match status" value="1"/>
</dbReference>
<keyword evidence="3 6" id="KW-0489">Methyltransferase</keyword>
<feature type="binding site" evidence="6">
    <location>
        <begin position="24"/>
        <end position="26"/>
    </location>
    <ligand>
        <name>S-adenosyl-L-methionine</name>
        <dbReference type="ChEBI" id="CHEBI:59789"/>
    </ligand>
</feature>
<feature type="compositionally biased region" description="Basic and acidic residues" evidence="7">
    <location>
        <begin position="276"/>
        <end position="285"/>
    </location>
</feature>
<dbReference type="NCBIfam" id="TIGR00006">
    <property type="entry name" value="16S rRNA (cytosine(1402)-N(4))-methyltransferase RsmH"/>
    <property type="match status" value="1"/>
</dbReference>
<dbReference type="HAMAP" id="MF_01007">
    <property type="entry name" value="16SrRNA_methyltr_H"/>
    <property type="match status" value="1"/>
</dbReference>
<dbReference type="Proteomes" id="UP000326354">
    <property type="component" value="Chromosome"/>
</dbReference>
<evidence type="ECO:0000256" key="3">
    <source>
        <dbReference type="ARBA" id="ARBA00022603"/>
    </source>
</evidence>
<gene>
    <name evidence="6" type="primary">rsmH</name>
    <name evidence="8" type="ORF">UABAM_01809</name>
</gene>
<evidence type="ECO:0000256" key="1">
    <source>
        <dbReference type="ARBA" id="ARBA00010396"/>
    </source>
</evidence>
<dbReference type="Gene3D" id="1.10.150.170">
    <property type="entry name" value="Putative methyltransferase TM0872, insert domain"/>
    <property type="match status" value="1"/>
</dbReference>
<sequence length="285" mass="32380">MDEVLSFLNLKKGGIYVDLTLGAAGHSCAILDHLQGDAHLVGVDRDAGILEFAKQKLEKYGGKFTLCHGAFVDICKILEEHNIGKVDGVLMDIGVSSWQLDQGQRGFSFRKEGPLDMRMDRSQSLTAEKIVNSYPETQLADVIYRYGEEHRSRQIARAIVHYRDRKKILSTLELANLIQNTLRYRGKIHPATKTFQALRIEVNQELQQLQTTLENLPKVLKDKGRAVVISFHSLEDRIVKHAFKNKEFWNNLTKKPVIASREETRENPRSRSAKLRCAEKLSDGV</sequence>
<evidence type="ECO:0000313" key="8">
    <source>
        <dbReference type="EMBL" id="BBM83457.1"/>
    </source>
</evidence>
<dbReference type="Gene3D" id="3.40.50.150">
    <property type="entry name" value="Vaccinia Virus protein VP39"/>
    <property type="match status" value="1"/>
</dbReference>
<dbReference type="OrthoDB" id="9806637at2"/>
<dbReference type="InterPro" id="IPR023397">
    <property type="entry name" value="SAM-dep_MeTrfase_MraW_recog"/>
</dbReference>
<evidence type="ECO:0000256" key="4">
    <source>
        <dbReference type="ARBA" id="ARBA00022679"/>
    </source>
</evidence>
<dbReference type="EC" id="2.1.1.199" evidence="6"/>
<dbReference type="InterPro" id="IPR029063">
    <property type="entry name" value="SAM-dependent_MTases_sf"/>
</dbReference>
<organism evidence="8 9">
    <name type="scientific">Uabimicrobium amorphum</name>
    <dbReference type="NCBI Taxonomy" id="2596890"/>
    <lineage>
        <taxon>Bacteria</taxon>
        <taxon>Pseudomonadati</taxon>
        <taxon>Planctomycetota</taxon>
        <taxon>Candidatus Uabimicrobiia</taxon>
        <taxon>Candidatus Uabimicrobiales</taxon>
        <taxon>Candidatus Uabimicrobiaceae</taxon>
        <taxon>Candidatus Uabimicrobium</taxon>
    </lineage>
</organism>
<evidence type="ECO:0000256" key="5">
    <source>
        <dbReference type="ARBA" id="ARBA00022691"/>
    </source>
</evidence>
<feature type="binding site" evidence="6">
    <location>
        <position position="92"/>
    </location>
    <ligand>
        <name>S-adenosyl-L-methionine</name>
        <dbReference type="ChEBI" id="CHEBI:59789"/>
    </ligand>
</feature>
<comment type="function">
    <text evidence="6">Specifically methylates the N4 position of cytidine in position 1402 (C1402) of 16S rRNA.</text>
</comment>
<dbReference type="GO" id="GO:0005737">
    <property type="term" value="C:cytoplasm"/>
    <property type="evidence" value="ECO:0007669"/>
    <property type="project" value="UniProtKB-SubCell"/>
</dbReference>
<dbReference type="CDD" id="cd02440">
    <property type="entry name" value="AdoMet_MTases"/>
    <property type="match status" value="1"/>
</dbReference>
<dbReference type="SUPFAM" id="SSF53335">
    <property type="entry name" value="S-adenosyl-L-methionine-dependent methyltransferases"/>
    <property type="match status" value="1"/>
</dbReference>
<evidence type="ECO:0000313" key="9">
    <source>
        <dbReference type="Proteomes" id="UP000326354"/>
    </source>
</evidence>
<feature type="binding site" evidence="6">
    <location>
        <position position="44"/>
    </location>
    <ligand>
        <name>S-adenosyl-L-methionine</name>
        <dbReference type="ChEBI" id="CHEBI:59789"/>
    </ligand>
</feature>
<dbReference type="PANTHER" id="PTHR11265:SF0">
    <property type="entry name" value="12S RRNA N4-METHYLCYTIDINE METHYLTRANSFERASE"/>
    <property type="match status" value="1"/>
</dbReference>
<keyword evidence="5 6" id="KW-0949">S-adenosyl-L-methionine</keyword>
<feature type="region of interest" description="Disordered" evidence="7">
    <location>
        <begin position="260"/>
        <end position="285"/>
    </location>
</feature>
<dbReference type="Pfam" id="PF01795">
    <property type="entry name" value="Methyltransf_5"/>
    <property type="match status" value="1"/>
</dbReference>
<keyword evidence="9" id="KW-1185">Reference proteome</keyword>
<dbReference type="AlphaFoldDB" id="A0A5S9IL08"/>
<keyword evidence="4 6" id="KW-0808">Transferase</keyword>
<comment type="catalytic activity">
    <reaction evidence="6">
        <text>cytidine(1402) in 16S rRNA + S-adenosyl-L-methionine = N(4)-methylcytidine(1402) in 16S rRNA + S-adenosyl-L-homocysteine + H(+)</text>
        <dbReference type="Rhea" id="RHEA:42928"/>
        <dbReference type="Rhea" id="RHEA-COMP:10286"/>
        <dbReference type="Rhea" id="RHEA-COMP:10287"/>
        <dbReference type="ChEBI" id="CHEBI:15378"/>
        <dbReference type="ChEBI" id="CHEBI:57856"/>
        <dbReference type="ChEBI" id="CHEBI:59789"/>
        <dbReference type="ChEBI" id="CHEBI:74506"/>
        <dbReference type="ChEBI" id="CHEBI:82748"/>
        <dbReference type="EC" id="2.1.1.199"/>
    </reaction>
</comment>
<keyword evidence="6" id="KW-0963">Cytoplasm</keyword>
<name>A0A5S9IL08_UABAM</name>
<feature type="binding site" evidence="6">
    <location>
        <position position="99"/>
    </location>
    <ligand>
        <name>S-adenosyl-L-methionine</name>
        <dbReference type="ChEBI" id="CHEBI:59789"/>
    </ligand>
</feature>
<evidence type="ECO:0000256" key="2">
    <source>
        <dbReference type="ARBA" id="ARBA00022552"/>
    </source>
</evidence>
<feature type="binding site" evidence="6">
    <location>
        <position position="71"/>
    </location>
    <ligand>
        <name>S-adenosyl-L-methionine</name>
        <dbReference type="ChEBI" id="CHEBI:59789"/>
    </ligand>
</feature>
<evidence type="ECO:0000256" key="7">
    <source>
        <dbReference type="SAM" id="MobiDB-lite"/>
    </source>
</evidence>